<keyword evidence="1" id="KW-1133">Transmembrane helix</keyword>
<dbReference type="Proteomes" id="UP001204015">
    <property type="component" value="Unassembled WGS sequence"/>
</dbReference>
<evidence type="ECO:0000256" key="1">
    <source>
        <dbReference type="SAM" id="Phobius"/>
    </source>
</evidence>
<organism evidence="2 3">
    <name type="scientific">Segatella cerevisiae</name>
    <dbReference type="NCBI Taxonomy" id="2053716"/>
    <lineage>
        <taxon>Bacteria</taxon>
        <taxon>Pseudomonadati</taxon>
        <taxon>Bacteroidota</taxon>
        <taxon>Bacteroidia</taxon>
        <taxon>Bacteroidales</taxon>
        <taxon>Prevotellaceae</taxon>
        <taxon>Segatella</taxon>
    </lineage>
</organism>
<proteinExistence type="predicted"/>
<sequence>MKSSLVSVRRIYRGLPVGIIPIALTIPVILKKVRKGIDLAFLTVYTTSG</sequence>
<keyword evidence="3" id="KW-1185">Reference proteome</keyword>
<keyword evidence="1" id="KW-0472">Membrane</keyword>
<name>A0ABT1BUM0_9BACT</name>
<accession>A0ABT1BUM0</accession>
<evidence type="ECO:0000313" key="2">
    <source>
        <dbReference type="EMBL" id="MCO6024787.1"/>
    </source>
</evidence>
<dbReference type="RefSeq" id="WP_252760149.1">
    <property type="nucleotide sequence ID" value="NZ_JAMXLY010000006.1"/>
</dbReference>
<protein>
    <submittedName>
        <fullName evidence="2">Uncharacterized protein</fullName>
    </submittedName>
</protein>
<comment type="caution">
    <text evidence="2">The sequence shown here is derived from an EMBL/GenBank/DDBJ whole genome shotgun (WGS) entry which is preliminary data.</text>
</comment>
<evidence type="ECO:0000313" key="3">
    <source>
        <dbReference type="Proteomes" id="UP001204015"/>
    </source>
</evidence>
<keyword evidence="1" id="KW-0812">Transmembrane</keyword>
<gene>
    <name evidence="2" type="ORF">NG821_02825</name>
</gene>
<reference evidence="2 3" key="1">
    <citation type="submission" date="2022-06" db="EMBL/GenBank/DDBJ databases">
        <title>A taxonomic note on the genus Prevotella: Description of four novel genera and emended description of the genera Hallella and Xylanibacter.</title>
        <authorList>
            <person name="Hitch T.C.A."/>
        </authorList>
    </citation>
    <scope>NUCLEOTIDE SEQUENCE [LARGE SCALE GENOMIC DNA]</scope>
    <source>
        <strain evidence="2 3">DSM 100619</strain>
    </source>
</reference>
<feature type="transmembrane region" description="Helical" evidence="1">
    <location>
        <begin position="12"/>
        <end position="30"/>
    </location>
</feature>
<dbReference type="EMBL" id="JAMXLY010000006">
    <property type="protein sequence ID" value="MCO6024787.1"/>
    <property type="molecule type" value="Genomic_DNA"/>
</dbReference>